<protein>
    <recommendedName>
        <fullName evidence="1">Glycosyl transferase family 1 domain-containing protein</fullName>
    </recommendedName>
</protein>
<dbReference type="PANTHER" id="PTHR12526:SF630">
    <property type="entry name" value="GLYCOSYLTRANSFERASE"/>
    <property type="match status" value="1"/>
</dbReference>
<organism evidence="2 3">
    <name type="scientific">Enterococcus ratti</name>
    <dbReference type="NCBI Taxonomy" id="150033"/>
    <lineage>
        <taxon>Bacteria</taxon>
        <taxon>Bacillati</taxon>
        <taxon>Bacillota</taxon>
        <taxon>Bacilli</taxon>
        <taxon>Lactobacillales</taxon>
        <taxon>Enterococcaceae</taxon>
        <taxon>Enterococcus</taxon>
    </lineage>
</organism>
<dbReference type="GO" id="GO:0016757">
    <property type="term" value="F:glycosyltransferase activity"/>
    <property type="evidence" value="ECO:0007669"/>
    <property type="project" value="InterPro"/>
</dbReference>
<evidence type="ECO:0000259" key="1">
    <source>
        <dbReference type="Pfam" id="PF00534"/>
    </source>
</evidence>
<evidence type="ECO:0000313" key="2">
    <source>
        <dbReference type="EMBL" id="OJG81658.1"/>
    </source>
</evidence>
<dbReference type="EMBL" id="JXLB01000010">
    <property type="protein sequence ID" value="OJG81658.1"/>
    <property type="molecule type" value="Genomic_DNA"/>
</dbReference>
<dbReference type="Proteomes" id="UP000182152">
    <property type="component" value="Unassembled WGS sequence"/>
</dbReference>
<dbReference type="SUPFAM" id="SSF53756">
    <property type="entry name" value="UDP-Glycosyltransferase/glycogen phosphorylase"/>
    <property type="match status" value="1"/>
</dbReference>
<dbReference type="OrthoDB" id="6385861at2"/>
<keyword evidence="3" id="KW-1185">Reference proteome</keyword>
<dbReference type="PANTHER" id="PTHR12526">
    <property type="entry name" value="GLYCOSYLTRANSFERASE"/>
    <property type="match status" value="1"/>
</dbReference>
<dbReference type="Gene3D" id="3.40.50.2000">
    <property type="entry name" value="Glycogen Phosphorylase B"/>
    <property type="match status" value="1"/>
</dbReference>
<evidence type="ECO:0000313" key="3">
    <source>
        <dbReference type="Proteomes" id="UP000182152"/>
    </source>
</evidence>
<accession>A0A1L8WKW7</accession>
<dbReference type="STRING" id="150033.RV14_GL000185"/>
<name>A0A1L8WKW7_9ENTE</name>
<comment type="caution">
    <text evidence="2">The sequence shown here is derived from an EMBL/GenBank/DDBJ whole genome shotgun (WGS) entry which is preliminary data.</text>
</comment>
<proteinExistence type="predicted"/>
<feature type="domain" description="Glycosyl transferase family 1" evidence="1">
    <location>
        <begin position="200"/>
        <end position="326"/>
    </location>
</feature>
<dbReference type="RefSeq" id="WP_071855401.1">
    <property type="nucleotide sequence ID" value="NZ_JXLB01000010.1"/>
</dbReference>
<sequence>MSILFLSGISAEENGGIFKKICSQAKYMSNHKKKCWLLYYFNQEIRIREFYDTRWTNDSKLKDTFARNNRQKIKAIQEAAKDLLLTKKWTFFYFRDQYYTHIMHQLLRISKEKGIQTILEIPTFPYYKEQWNVSPNKLKGGLSLAWNYFGDQLYKRQCNKIAVIAAKTLGKKTSKMIPFYNGVDPDVLKVNLYKKREEQSVYRIIAVGNFYPYHGLDRLVEGLRLYYQTKTSKDPDIFFDIVGSGSVIGELKQLVTRYQLQKTIIFHGYKDREELEQIYKQASIAAGTLKLHLRGADNETAIKVSEALYQGIPIITSGQTPFFKAIKQNIHQVKDDDSPISIDEMLHFLDKKQSLIEDQVLLDLFSWEKIIANIFAFRSEE</sequence>
<dbReference type="Pfam" id="PF00534">
    <property type="entry name" value="Glycos_transf_1"/>
    <property type="match status" value="1"/>
</dbReference>
<gene>
    <name evidence="2" type="ORF">RV14_GL000185</name>
</gene>
<dbReference type="AlphaFoldDB" id="A0A1L8WKW7"/>
<dbReference type="InterPro" id="IPR001296">
    <property type="entry name" value="Glyco_trans_1"/>
</dbReference>
<reference evidence="2 3" key="1">
    <citation type="submission" date="2014-12" db="EMBL/GenBank/DDBJ databases">
        <title>Draft genome sequences of 29 type strains of Enterococci.</title>
        <authorList>
            <person name="Zhong Z."/>
            <person name="Sun Z."/>
            <person name="Liu W."/>
            <person name="Zhang W."/>
            <person name="Zhang H."/>
        </authorList>
    </citation>
    <scope>NUCLEOTIDE SEQUENCE [LARGE SCALE GENOMIC DNA]</scope>
    <source>
        <strain evidence="2 3">DSM 15687</strain>
    </source>
</reference>